<protein>
    <submittedName>
        <fullName evidence="2">Uncharacterized protein</fullName>
    </submittedName>
</protein>
<evidence type="ECO:0000256" key="1">
    <source>
        <dbReference type="SAM" id="MobiDB-lite"/>
    </source>
</evidence>
<feature type="region of interest" description="Disordered" evidence="1">
    <location>
        <begin position="1"/>
        <end position="53"/>
    </location>
</feature>
<comment type="caution">
    <text evidence="2">The sequence shown here is derived from an EMBL/GenBank/DDBJ whole genome shotgun (WGS) entry which is preliminary data.</text>
</comment>
<dbReference type="EMBL" id="SPNV01000175">
    <property type="protein sequence ID" value="KAF5859176.1"/>
    <property type="molecule type" value="Genomic_DNA"/>
</dbReference>
<reference evidence="2 3" key="1">
    <citation type="submission" date="2019-04" db="EMBL/GenBank/DDBJ databases">
        <title>Aspergillus burnettii sp. nov., novel species from soil in southeast Queensland.</title>
        <authorList>
            <person name="Gilchrist C.L.M."/>
            <person name="Pitt J.I."/>
            <person name="Lange L."/>
            <person name="Lacey H.J."/>
            <person name="Vuong D."/>
            <person name="Midgley D.J."/>
            <person name="Greenfield P."/>
            <person name="Bradbury M."/>
            <person name="Lacey E."/>
            <person name="Busk P.K."/>
            <person name="Pilgaard B."/>
            <person name="Chooi Y.H."/>
            <person name="Piggott A.M."/>
        </authorList>
    </citation>
    <scope>NUCLEOTIDE SEQUENCE [LARGE SCALE GENOMIC DNA]</scope>
    <source>
        <strain evidence="2 3">FRR 5400</strain>
    </source>
</reference>
<sequence length="568" mass="64154">MAVTNSISGLTVNTGFPSVSSEPDRERRAPSSPTPLDFPAYKLPDSTNNEPEASLQQVHEILASIRKPQDITPEKFKTLNLKVETDLPASSIVHKDGLNFFPPVPWKDTSPNPSPLTEDGCPILMENGNPYPAKERFEVLKDELLLENDDAFREVARLGPREGRQRVRVTQTRKFWTGLERMAQYWDTSLDNYFERPATPNDATDGETEDIMQTEAEAPSSAAQQNSDTPMDIENPPKPTASGDKSTDQEDGKHEPVKMYTGRRIGAGHEMPEDIRDETIRAFTEMAAWPFGCQVALPVLPPRLSLRTLLFPVRQTFAAARSPKDRQLARSGVMEGPVFSAQCRPETCFRAPDDVPGTGFGEVCDLFREVGAMLLVAQERARQGMTETRPGEGKWWTTRPRWGGAPNDAVGDSGNFTDGDEKPVPDNGSSRKRSKYEHPFLASRRPGSSRKLSNSEKWKLVQPGPGLWDKRMRYIQIGKDPESLFDDIYMLSSINHHLAILHLRVHRRYLDIVTLGDSEFPPNSDSTGQPWHVLHLRRTKWYDLFDAEERLEVFKGIWTIFHHLLRRT</sequence>
<dbReference type="Proteomes" id="UP000541154">
    <property type="component" value="Unassembled WGS sequence"/>
</dbReference>
<keyword evidence="3" id="KW-1185">Reference proteome</keyword>
<evidence type="ECO:0000313" key="2">
    <source>
        <dbReference type="EMBL" id="KAF5859176.1"/>
    </source>
</evidence>
<feature type="region of interest" description="Disordered" evidence="1">
    <location>
        <begin position="215"/>
        <end position="259"/>
    </location>
</feature>
<feature type="compositionally biased region" description="Polar residues" evidence="1">
    <location>
        <begin position="1"/>
        <end position="21"/>
    </location>
</feature>
<feature type="compositionally biased region" description="Basic and acidic residues" evidence="1">
    <location>
        <begin position="245"/>
        <end position="257"/>
    </location>
</feature>
<feature type="region of interest" description="Disordered" evidence="1">
    <location>
        <begin position="383"/>
        <end position="456"/>
    </location>
</feature>
<gene>
    <name evidence="2" type="ORF">ETB97_003226</name>
</gene>
<accession>A0A8H6A214</accession>
<proteinExistence type="predicted"/>
<dbReference type="AlphaFoldDB" id="A0A8H6A214"/>
<name>A0A8H6A214_PETAA</name>
<organism evidence="2 3">
    <name type="scientific">Petromyces alliaceus</name>
    <name type="common">Aspergillus alliaceus</name>
    <dbReference type="NCBI Taxonomy" id="209559"/>
    <lineage>
        <taxon>Eukaryota</taxon>
        <taxon>Fungi</taxon>
        <taxon>Dikarya</taxon>
        <taxon>Ascomycota</taxon>
        <taxon>Pezizomycotina</taxon>
        <taxon>Eurotiomycetes</taxon>
        <taxon>Eurotiomycetidae</taxon>
        <taxon>Eurotiales</taxon>
        <taxon>Aspergillaceae</taxon>
        <taxon>Aspergillus</taxon>
        <taxon>Aspergillus subgen. Circumdati</taxon>
    </lineage>
</organism>
<evidence type="ECO:0000313" key="3">
    <source>
        <dbReference type="Proteomes" id="UP000541154"/>
    </source>
</evidence>